<name>A0A8T2SKD9_CERRI</name>
<dbReference type="EMBL" id="CM035425">
    <property type="protein sequence ID" value="KAH7332218.1"/>
    <property type="molecule type" value="Genomic_DNA"/>
</dbReference>
<keyword evidence="1" id="KW-1133">Transmembrane helix</keyword>
<evidence type="ECO:0000256" key="1">
    <source>
        <dbReference type="SAM" id="Phobius"/>
    </source>
</evidence>
<feature type="transmembrane region" description="Helical" evidence="1">
    <location>
        <begin position="21"/>
        <end position="40"/>
    </location>
</feature>
<dbReference type="Proteomes" id="UP000825935">
    <property type="component" value="Chromosome 20"/>
</dbReference>
<evidence type="ECO:0000313" key="3">
    <source>
        <dbReference type="Proteomes" id="UP000825935"/>
    </source>
</evidence>
<proteinExistence type="predicted"/>
<comment type="caution">
    <text evidence="2">The sequence shown here is derived from an EMBL/GenBank/DDBJ whole genome shotgun (WGS) entry which is preliminary data.</text>
</comment>
<organism evidence="2 3">
    <name type="scientific">Ceratopteris richardii</name>
    <name type="common">Triangle waterfern</name>
    <dbReference type="NCBI Taxonomy" id="49495"/>
    <lineage>
        <taxon>Eukaryota</taxon>
        <taxon>Viridiplantae</taxon>
        <taxon>Streptophyta</taxon>
        <taxon>Embryophyta</taxon>
        <taxon>Tracheophyta</taxon>
        <taxon>Polypodiopsida</taxon>
        <taxon>Polypodiidae</taxon>
        <taxon>Polypodiales</taxon>
        <taxon>Pteridineae</taxon>
        <taxon>Pteridaceae</taxon>
        <taxon>Parkerioideae</taxon>
        <taxon>Ceratopteris</taxon>
    </lineage>
</organism>
<protein>
    <submittedName>
        <fullName evidence="2">Uncharacterized protein</fullName>
    </submittedName>
</protein>
<dbReference type="AlphaFoldDB" id="A0A8T2SKD9"/>
<keyword evidence="3" id="KW-1185">Reference proteome</keyword>
<accession>A0A8T2SKD9</accession>
<keyword evidence="1" id="KW-0812">Transmembrane</keyword>
<sequence length="196" mass="22870">MSQHVPALKQRISSLQKHLTGLSLVTCFLIYMQLTSILIFTHSPHLCFFIVQEHTVMHTHIHIMNYTFSLALTDLSMHFKKKTHDSHIQVLMQSPFTSLSHLSFIMPHASLCEHTYEPCNIPCSKPYPYNYTPFTNLLSNIKSQEPCLHPCYHFVDSIASYLTYHPWHFFSFCPLPVFLHYPSKQNSTITKKTYHV</sequence>
<keyword evidence="1" id="KW-0472">Membrane</keyword>
<gene>
    <name evidence="2" type="ORF">KP509_20G076000</name>
</gene>
<evidence type="ECO:0000313" key="2">
    <source>
        <dbReference type="EMBL" id="KAH7332218.1"/>
    </source>
</evidence>
<reference evidence="2" key="1">
    <citation type="submission" date="2021-08" db="EMBL/GenBank/DDBJ databases">
        <title>WGS assembly of Ceratopteris richardii.</title>
        <authorList>
            <person name="Marchant D.B."/>
            <person name="Chen G."/>
            <person name="Jenkins J."/>
            <person name="Shu S."/>
            <person name="Leebens-Mack J."/>
            <person name="Grimwood J."/>
            <person name="Schmutz J."/>
            <person name="Soltis P."/>
            <person name="Soltis D."/>
            <person name="Chen Z.-H."/>
        </authorList>
    </citation>
    <scope>NUCLEOTIDE SEQUENCE</scope>
    <source>
        <strain evidence="2">Whitten #5841</strain>
        <tissue evidence="2">Leaf</tissue>
    </source>
</reference>